<evidence type="ECO:0000256" key="2">
    <source>
        <dbReference type="ARBA" id="ARBA00023002"/>
    </source>
</evidence>
<reference evidence="5 6" key="1">
    <citation type="journal article" date="2021" name="bioRxiv">
        <title>Unraveling nitrogen, sulfur and carbon metabolic pathways and microbial community transcriptional responses to substrate deprivation and toxicity stresses in a bioreactor mimicking anoxic brackish coastal sediment conditions.</title>
        <authorList>
            <person name="Martins P.D."/>
            <person name="Echeveste M.J."/>
            <person name="Arshad A."/>
            <person name="Kurth J."/>
            <person name="Ouboter H."/>
            <person name="Jetten M.S.M."/>
            <person name="Welte C.U."/>
        </authorList>
    </citation>
    <scope>NUCLEOTIDE SEQUENCE [LARGE SCALE GENOMIC DNA]</scope>
    <source>
        <strain evidence="5">MAG_38</strain>
    </source>
</reference>
<dbReference type="GO" id="GO:0006086">
    <property type="term" value="P:pyruvate decarboxylation to acetyl-CoA"/>
    <property type="evidence" value="ECO:0007669"/>
    <property type="project" value="TreeGrafter"/>
</dbReference>
<proteinExistence type="predicted"/>
<keyword evidence="2" id="KW-0560">Oxidoreductase</keyword>
<evidence type="ECO:0000259" key="4">
    <source>
        <dbReference type="Pfam" id="PF00676"/>
    </source>
</evidence>
<sequence length="323" mass="35024">MAIQKPVSDELLNIYYYLKLTRGLEQRVITLYRQGKIVGGVYLSTGEEAIAVGSAAALEPDDVIAPTHRDLGANLTKGITPKEYMAQYLAKQTGLTRGRDGNVHFGDITRGVIGFISPMADLLPVAAGVGLAFKLRRERRVVAAFFGDGASSRGDFHEALNLSAVLKLPVVFICHNNQYAYSTPLSHQMAIEHVADRAKAYGMPGITVDGNDVLAVRDAVSLAAARARAGEGPSLVEGKTMRMRGHAEHDDASYVPSALLEEWRARDPIDRFAAYLRDQKVLDDASAKAIDDRIAKEIEEAVLFAESSPLPDAKELLEGVYAS</sequence>
<accession>A0AAJ1ELB1</accession>
<dbReference type="AlphaFoldDB" id="A0AAJ1ELB1"/>
<keyword evidence="3" id="KW-0786">Thiamine pyrophosphate</keyword>
<comment type="caution">
    <text evidence="5">The sequence shown here is derived from an EMBL/GenBank/DDBJ whole genome shotgun (WGS) entry which is preliminary data.</text>
</comment>
<evidence type="ECO:0000256" key="3">
    <source>
        <dbReference type="ARBA" id="ARBA00023052"/>
    </source>
</evidence>
<evidence type="ECO:0000313" key="5">
    <source>
        <dbReference type="EMBL" id="MBZ0160857.1"/>
    </source>
</evidence>
<feature type="domain" description="Dehydrogenase E1 component" evidence="4">
    <location>
        <begin position="20"/>
        <end position="313"/>
    </location>
</feature>
<comment type="cofactor">
    <cofactor evidence="1">
        <name>thiamine diphosphate</name>
        <dbReference type="ChEBI" id="CHEBI:58937"/>
    </cofactor>
</comment>
<dbReference type="SUPFAM" id="SSF52518">
    <property type="entry name" value="Thiamin diphosphate-binding fold (THDP-binding)"/>
    <property type="match status" value="1"/>
</dbReference>
<evidence type="ECO:0000313" key="6">
    <source>
        <dbReference type="Proteomes" id="UP001197609"/>
    </source>
</evidence>
<evidence type="ECO:0000256" key="1">
    <source>
        <dbReference type="ARBA" id="ARBA00001964"/>
    </source>
</evidence>
<organism evidence="5 6">
    <name type="scientific">Candidatus Methylomirabilis tolerans</name>
    <dbReference type="NCBI Taxonomy" id="3123416"/>
    <lineage>
        <taxon>Bacteria</taxon>
        <taxon>Candidatus Methylomirabilota</taxon>
        <taxon>Candidatus Methylomirabilia</taxon>
        <taxon>Candidatus Methylomirabilales</taxon>
        <taxon>Candidatus Methylomirabilaceae</taxon>
        <taxon>Candidatus Methylomirabilis</taxon>
    </lineage>
</organism>
<dbReference type="PANTHER" id="PTHR11516:SF41">
    <property type="entry name" value="3-METHYL-2-OXOBUTANOATE DEHYDROGENASE SUBUNIT ALPHA"/>
    <property type="match status" value="1"/>
</dbReference>
<dbReference type="CDD" id="cd02000">
    <property type="entry name" value="TPP_E1_PDC_ADC_BCADC"/>
    <property type="match status" value="1"/>
</dbReference>
<dbReference type="Gene3D" id="3.40.50.970">
    <property type="match status" value="1"/>
</dbReference>
<dbReference type="InterPro" id="IPR029061">
    <property type="entry name" value="THDP-binding"/>
</dbReference>
<dbReference type="EMBL" id="JAIOIU010000158">
    <property type="protein sequence ID" value="MBZ0160857.1"/>
    <property type="molecule type" value="Genomic_DNA"/>
</dbReference>
<dbReference type="PANTHER" id="PTHR11516">
    <property type="entry name" value="PYRUVATE DEHYDROGENASE E1 COMPONENT, ALPHA SUBUNIT BACTERIAL AND ORGANELLAR"/>
    <property type="match status" value="1"/>
</dbReference>
<dbReference type="Pfam" id="PF00676">
    <property type="entry name" value="E1_dh"/>
    <property type="match status" value="1"/>
</dbReference>
<name>A0AAJ1ELB1_9BACT</name>
<dbReference type="InterPro" id="IPR050642">
    <property type="entry name" value="PDH_E1_Alpha_Subunit"/>
</dbReference>
<dbReference type="GO" id="GO:0004739">
    <property type="term" value="F:pyruvate dehydrogenase (acetyl-transferring) activity"/>
    <property type="evidence" value="ECO:0007669"/>
    <property type="project" value="TreeGrafter"/>
</dbReference>
<dbReference type="InterPro" id="IPR001017">
    <property type="entry name" value="DH_E1"/>
</dbReference>
<protein>
    <submittedName>
        <fullName evidence="5">Thiamine pyrophosphate-dependent dehydrogenase E1 component subunit alpha</fullName>
    </submittedName>
</protein>
<dbReference type="Proteomes" id="UP001197609">
    <property type="component" value="Unassembled WGS sequence"/>
</dbReference>
<gene>
    <name evidence="5" type="ORF">K8G79_12095</name>
</gene>